<evidence type="ECO:0000313" key="10">
    <source>
        <dbReference type="Proteomes" id="UP000287022"/>
    </source>
</evidence>
<dbReference type="SMART" id="SM00316">
    <property type="entry name" value="S1"/>
    <property type="match status" value="1"/>
</dbReference>
<dbReference type="Pfam" id="PF08529">
    <property type="entry name" value="NusA_N"/>
    <property type="match status" value="1"/>
</dbReference>
<dbReference type="Gene3D" id="3.30.300.20">
    <property type="match status" value="2"/>
</dbReference>
<dbReference type="SUPFAM" id="SSF50249">
    <property type="entry name" value="Nucleic acid-binding proteins"/>
    <property type="match status" value="1"/>
</dbReference>
<comment type="caution">
    <text evidence="9">The sequence shown here is derived from an EMBL/GenBank/DDBJ whole genome shotgun (WGS) entry which is preliminary data.</text>
</comment>
<dbReference type="GO" id="GO:0006353">
    <property type="term" value="P:DNA-templated transcription termination"/>
    <property type="evidence" value="ECO:0007669"/>
    <property type="project" value="UniProtKB-UniRule"/>
</dbReference>
<comment type="subunit">
    <text evidence="7">Monomer. Binds directly to the core enzyme of the DNA-dependent RNA polymerase and to nascent RNA.</text>
</comment>
<dbReference type="InterPro" id="IPR010995">
    <property type="entry name" value="DNA_repair_Rad51/TF_NusA_a-hlx"/>
</dbReference>
<reference evidence="10" key="1">
    <citation type="journal article" date="2018" name="Front. Microbiol.">
        <title>Genome-Based Analysis Reveals the Taxonomy and Diversity of the Family Idiomarinaceae.</title>
        <authorList>
            <person name="Liu Y."/>
            <person name="Lai Q."/>
            <person name="Shao Z."/>
        </authorList>
    </citation>
    <scope>NUCLEOTIDE SEQUENCE [LARGE SCALE GENOMIC DNA]</scope>
    <source>
        <strain evidence="10">c121</strain>
    </source>
</reference>
<dbReference type="GO" id="GO:0005829">
    <property type="term" value="C:cytosol"/>
    <property type="evidence" value="ECO:0007669"/>
    <property type="project" value="TreeGrafter"/>
</dbReference>
<proteinExistence type="inferred from homology"/>
<keyword evidence="5 7" id="KW-0805">Transcription regulation</keyword>
<dbReference type="InterPro" id="IPR015946">
    <property type="entry name" value="KH_dom-like_a/b"/>
</dbReference>
<evidence type="ECO:0000256" key="3">
    <source>
        <dbReference type="ARBA" id="ARBA00022814"/>
    </source>
</evidence>
<dbReference type="FunFam" id="3.30.300.20:FF:000005">
    <property type="entry name" value="Transcription termination/antitermination protein NusA"/>
    <property type="match status" value="1"/>
</dbReference>
<dbReference type="InterPro" id="IPR013735">
    <property type="entry name" value="TF_NusA_N"/>
</dbReference>
<dbReference type="STRING" id="1122124.GCA_000423165_00855"/>
<dbReference type="CDD" id="cd04455">
    <property type="entry name" value="S1_NusA"/>
    <property type="match status" value="1"/>
</dbReference>
<keyword evidence="10" id="KW-1185">Reference proteome</keyword>
<keyword evidence="3 7" id="KW-0889">Transcription antitermination</keyword>
<evidence type="ECO:0000256" key="2">
    <source>
        <dbReference type="ARBA" id="ARBA00022490"/>
    </source>
</evidence>
<dbReference type="FunFam" id="1.10.150.20:FF:000018">
    <property type="entry name" value="Transcription termination/antitermination protein NusA"/>
    <property type="match status" value="1"/>
</dbReference>
<dbReference type="GO" id="GO:0003723">
    <property type="term" value="F:RNA binding"/>
    <property type="evidence" value="ECO:0007669"/>
    <property type="project" value="UniProtKB-UniRule"/>
</dbReference>
<dbReference type="Pfam" id="PF13184">
    <property type="entry name" value="KH_NusA_1st"/>
    <property type="match status" value="1"/>
</dbReference>
<evidence type="ECO:0000256" key="1">
    <source>
        <dbReference type="ARBA" id="ARBA00022472"/>
    </source>
</evidence>
<dbReference type="PROSITE" id="PS50084">
    <property type="entry name" value="KH_TYPE_1"/>
    <property type="match status" value="1"/>
</dbReference>
<dbReference type="Proteomes" id="UP000287022">
    <property type="component" value="Unassembled WGS sequence"/>
</dbReference>
<keyword evidence="4 7" id="KW-0694">RNA-binding</keyword>
<dbReference type="SUPFAM" id="SSF47794">
    <property type="entry name" value="Rad51 N-terminal domain-like"/>
    <property type="match status" value="2"/>
</dbReference>
<dbReference type="Gene3D" id="3.30.1480.10">
    <property type="entry name" value="NusA, N-terminal domain"/>
    <property type="match status" value="1"/>
</dbReference>
<evidence type="ECO:0000256" key="7">
    <source>
        <dbReference type="HAMAP-Rule" id="MF_00945"/>
    </source>
</evidence>
<dbReference type="PANTHER" id="PTHR22648:SF0">
    <property type="entry name" value="TRANSCRIPTION TERMINATION_ANTITERMINATION PROTEIN NUSA"/>
    <property type="match status" value="1"/>
</dbReference>
<dbReference type="NCBIfam" id="TIGR01954">
    <property type="entry name" value="nusA_Cterm_rpt"/>
    <property type="match status" value="2"/>
</dbReference>
<dbReference type="GO" id="GO:0003700">
    <property type="term" value="F:DNA-binding transcription factor activity"/>
    <property type="evidence" value="ECO:0007669"/>
    <property type="project" value="InterPro"/>
</dbReference>
<dbReference type="InterPro" id="IPR012340">
    <property type="entry name" value="NA-bd_OB-fold"/>
</dbReference>
<evidence type="ECO:0000256" key="6">
    <source>
        <dbReference type="ARBA" id="ARBA00023163"/>
    </source>
</evidence>
<dbReference type="InterPro" id="IPR010213">
    <property type="entry name" value="TF_NusA"/>
</dbReference>
<dbReference type="CDD" id="cd02134">
    <property type="entry name" value="KH-II_NusA_rpt1"/>
    <property type="match status" value="1"/>
</dbReference>
<dbReference type="NCBIfam" id="TIGR01953">
    <property type="entry name" value="NusA"/>
    <property type="match status" value="1"/>
</dbReference>
<dbReference type="Gene3D" id="2.40.50.140">
    <property type="entry name" value="Nucleic acid-binding proteins"/>
    <property type="match status" value="1"/>
</dbReference>
<sequence>MAKEILLVAEAVSNEKDVSKDKIFEALESALAHATKKKYEGDIDVRVSIDRTTGDFDTFRRWLVVDDSEQPLEHPYREISLAAAQYEDESMQAGDYVEEQIESIEFDRITTQTAKQVIVQKVREAERAKVVDEYKDQVGELISGTVKRANREHVLLDLGNNAEAMIYREEMLPRESVRVGDRVRGLLYDVRPEARGAQLFMSRTNPDFLIELFRIEVPEIGEEMIEIRGAARDPGSRAKIAVKSNDRRIDPVGACVGMRGARVQAVSGELGGERVDIVLWDDNPAQFVINAMAPAEVASIVVDEDAHTMDIAVEEGNLAQAIGKAGQNVRLASQLTGWQLNVMSVDEFNEKNEAESQRLLDLFTKHLDIDADFAGVLVDEGFSTLEEIAYVPMDELLAIEGMDEDIVEELRNRARAVLTTKALADEESLESAEPDETLLGLEGLDRHLAYVLASKGIVTLEDLAEQGVDDLAEIEELSEQRAGELIMQARNICWFGGEE</sequence>
<dbReference type="Gene3D" id="1.10.150.20">
    <property type="entry name" value="5' to 3' exonuclease, C-terminal subdomain"/>
    <property type="match status" value="2"/>
</dbReference>
<dbReference type="SUPFAM" id="SSF54814">
    <property type="entry name" value="Prokaryotic type KH domain (KH-domain type II)"/>
    <property type="match status" value="2"/>
</dbReference>
<dbReference type="InterPro" id="IPR010214">
    <property type="entry name" value="Tscrpt_termin_fac_NusA_C_rpt"/>
</dbReference>
<dbReference type="InterPro" id="IPR009019">
    <property type="entry name" value="KH_sf_prok-type"/>
</dbReference>
<feature type="domain" description="S1 motif" evidence="8">
    <location>
        <begin position="139"/>
        <end position="204"/>
    </location>
</feature>
<gene>
    <name evidence="7 9" type="primary">nusA</name>
    <name evidence="9" type="ORF">CWI80_02720</name>
</gene>
<dbReference type="PANTHER" id="PTHR22648">
    <property type="entry name" value="TRANSCRIPTION TERMINATION FACTOR NUSA"/>
    <property type="match status" value="1"/>
</dbReference>
<dbReference type="Pfam" id="PF00575">
    <property type="entry name" value="S1"/>
    <property type="match status" value="1"/>
</dbReference>
<name>A0A432Z8P6_9GAMM</name>
<dbReference type="InterPro" id="IPR003029">
    <property type="entry name" value="S1_domain"/>
</dbReference>
<dbReference type="CDD" id="cd22529">
    <property type="entry name" value="KH-II_NusA_rpt2"/>
    <property type="match status" value="1"/>
</dbReference>
<organism evidence="9 10">
    <name type="scientific">Pseudidiomarina sediminum</name>
    <dbReference type="NCBI Taxonomy" id="431675"/>
    <lineage>
        <taxon>Bacteria</taxon>
        <taxon>Pseudomonadati</taxon>
        <taxon>Pseudomonadota</taxon>
        <taxon>Gammaproteobacteria</taxon>
        <taxon>Alteromonadales</taxon>
        <taxon>Idiomarinaceae</taxon>
        <taxon>Pseudidiomarina</taxon>
    </lineage>
</organism>
<dbReference type="RefSeq" id="WP_026861861.1">
    <property type="nucleotide sequence ID" value="NZ_JAHVIQ010000001.1"/>
</dbReference>
<evidence type="ECO:0000259" key="8">
    <source>
        <dbReference type="PROSITE" id="PS50126"/>
    </source>
</evidence>
<comment type="function">
    <text evidence="7">Participates in both transcription termination and antitermination.</text>
</comment>
<dbReference type="EMBL" id="PIQE01000001">
    <property type="protein sequence ID" value="RUO74277.1"/>
    <property type="molecule type" value="Genomic_DNA"/>
</dbReference>
<evidence type="ECO:0000256" key="4">
    <source>
        <dbReference type="ARBA" id="ARBA00022884"/>
    </source>
</evidence>
<evidence type="ECO:0000313" key="9">
    <source>
        <dbReference type="EMBL" id="RUO74277.1"/>
    </source>
</evidence>
<dbReference type="PROSITE" id="PS50126">
    <property type="entry name" value="S1"/>
    <property type="match status" value="1"/>
</dbReference>
<protein>
    <recommendedName>
        <fullName evidence="7">Transcription termination/antitermination protein NusA</fullName>
    </recommendedName>
</protein>
<keyword evidence="2 7" id="KW-0963">Cytoplasm</keyword>
<evidence type="ECO:0000256" key="5">
    <source>
        <dbReference type="ARBA" id="ARBA00023015"/>
    </source>
</evidence>
<dbReference type="InterPro" id="IPR025249">
    <property type="entry name" value="TF_NusA_KH_1st"/>
</dbReference>
<dbReference type="InterPro" id="IPR036555">
    <property type="entry name" value="NusA_N_sf"/>
</dbReference>
<comment type="subcellular location">
    <subcellularLocation>
        <location evidence="7">Cytoplasm</location>
    </subcellularLocation>
</comment>
<dbReference type="HAMAP" id="MF_00945_B">
    <property type="entry name" value="NusA_B"/>
    <property type="match status" value="1"/>
</dbReference>
<keyword evidence="1 7" id="KW-0806">Transcription termination</keyword>
<dbReference type="GO" id="GO:0000166">
    <property type="term" value="F:nucleotide binding"/>
    <property type="evidence" value="ECO:0007669"/>
    <property type="project" value="InterPro"/>
</dbReference>
<accession>A0A432Z8P6</accession>
<dbReference type="InterPro" id="IPR030842">
    <property type="entry name" value="TF_NusA_bacterial"/>
</dbReference>
<dbReference type="SUPFAM" id="SSF69705">
    <property type="entry name" value="Transcription factor NusA, N-terminal domain"/>
    <property type="match status" value="1"/>
</dbReference>
<dbReference type="AlphaFoldDB" id="A0A432Z8P6"/>
<dbReference type="FunFam" id="1.10.150.20:FF:000015">
    <property type="entry name" value="Transcription termination/antitermination protein NusA"/>
    <property type="match status" value="1"/>
</dbReference>
<keyword evidence="6 7" id="KW-0804">Transcription</keyword>
<dbReference type="InterPro" id="IPR058582">
    <property type="entry name" value="KH_NusA_2nd"/>
</dbReference>
<dbReference type="Pfam" id="PF14520">
    <property type="entry name" value="HHH_5"/>
    <property type="match status" value="1"/>
</dbReference>
<comment type="similarity">
    <text evidence="7">Belongs to the NusA family.</text>
</comment>
<dbReference type="Pfam" id="PF26594">
    <property type="entry name" value="KH_NusA_2nd"/>
    <property type="match status" value="1"/>
</dbReference>
<dbReference type="FunFam" id="3.30.1480.10:FF:000001">
    <property type="entry name" value="Transcription termination/antitermination protein NusA"/>
    <property type="match status" value="1"/>
</dbReference>
<dbReference type="FunFam" id="3.30.300.20:FF:000002">
    <property type="entry name" value="Transcription termination/antitermination protein NusA"/>
    <property type="match status" value="1"/>
</dbReference>
<dbReference type="GO" id="GO:0031564">
    <property type="term" value="P:transcription antitermination"/>
    <property type="evidence" value="ECO:0007669"/>
    <property type="project" value="UniProtKB-UniRule"/>
</dbReference>